<dbReference type="KEGG" id="cik:H0194_03985"/>
<dbReference type="AlphaFoldDB" id="A0A7G7CRE0"/>
<feature type="region of interest" description="Disordered" evidence="1">
    <location>
        <begin position="63"/>
        <end position="112"/>
    </location>
</feature>
<name>A0A7G7CRE0_9CORY</name>
<dbReference type="RefSeq" id="WP_185176529.1">
    <property type="nucleotide sequence ID" value="NZ_CP059404.1"/>
</dbReference>
<sequence length="245" mass="26830">MSKQSPRRLPREIYVRRRVAALVILLVVIALLIWGLTAAFGGKGGDQAEGTNATDTAATAELTTPASDSPATDAPATESAPATENTENTENTESTSAAKPSPYEDADKKKHSKDKKSCKLEDLKITASSDESTYKKGQQPTFYMTVDNPTSSDCEIDLDKDELRFEVYDLSTNKRVWSDTDCYPSVLTGEEKFEAGKKRHFEAVWSRMGSAPEQCRDRKPAPAGGYFLHTVIGNNPSPALTFNLR</sequence>
<dbReference type="Proteomes" id="UP000515743">
    <property type="component" value="Chromosome"/>
</dbReference>
<evidence type="ECO:0000256" key="1">
    <source>
        <dbReference type="SAM" id="MobiDB-lite"/>
    </source>
</evidence>
<proteinExistence type="predicted"/>
<accession>A0A7G7CRE0</accession>
<protein>
    <submittedName>
        <fullName evidence="2">Uncharacterized protein</fullName>
    </submittedName>
</protein>
<dbReference type="EMBL" id="CP059404">
    <property type="protein sequence ID" value="QNE90156.1"/>
    <property type="molecule type" value="Genomic_DNA"/>
</dbReference>
<evidence type="ECO:0000313" key="3">
    <source>
        <dbReference type="Proteomes" id="UP000515743"/>
    </source>
</evidence>
<keyword evidence="3" id="KW-1185">Reference proteome</keyword>
<reference evidence="2 3" key="1">
    <citation type="submission" date="2020-07" db="EMBL/GenBank/DDBJ databases">
        <title>Complete genome and description of Corynebacterium incognita strain Marseille-Q3630 sp. nov.</title>
        <authorList>
            <person name="Boxberger M."/>
        </authorList>
    </citation>
    <scope>NUCLEOTIDE SEQUENCE [LARGE SCALE GENOMIC DNA]</scope>
    <source>
        <strain evidence="2 3">Marseille-Q3630</strain>
    </source>
</reference>
<gene>
    <name evidence="2" type="ORF">H0194_03985</name>
</gene>
<feature type="compositionally biased region" description="Low complexity" evidence="1">
    <location>
        <begin position="63"/>
        <end position="98"/>
    </location>
</feature>
<organism evidence="2 3">
    <name type="scientific">Corynebacterium incognita</name>
    <dbReference type="NCBI Taxonomy" id="2754725"/>
    <lineage>
        <taxon>Bacteria</taxon>
        <taxon>Bacillati</taxon>
        <taxon>Actinomycetota</taxon>
        <taxon>Actinomycetes</taxon>
        <taxon>Mycobacteriales</taxon>
        <taxon>Corynebacteriaceae</taxon>
        <taxon>Corynebacterium</taxon>
    </lineage>
</organism>
<evidence type="ECO:0000313" key="2">
    <source>
        <dbReference type="EMBL" id="QNE90156.1"/>
    </source>
</evidence>